<dbReference type="EMBL" id="JAOPGA020000027">
    <property type="protein sequence ID" value="KAL0476386.1"/>
    <property type="molecule type" value="Genomic_DNA"/>
</dbReference>
<organism evidence="2 3">
    <name type="scientific">Acrasis kona</name>
    <dbReference type="NCBI Taxonomy" id="1008807"/>
    <lineage>
        <taxon>Eukaryota</taxon>
        <taxon>Discoba</taxon>
        <taxon>Heterolobosea</taxon>
        <taxon>Tetramitia</taxon>
        <taxon>Eutetramitia</taxon>
        <taxon>Acrasidae</taxon>
        <taxon>Acrasis</taxon>
    </lineage>
</organism>
<dbReference type="InterPro" id="IPR001680">
    <property type="entry name" value="WD40_rpt"/>
</dbReference>
<accession>A0AAW2YHZ6</accession>
<feature type="repeat" description="WD" evidence="1">
    <location>
        <begin position="70"/>
        <end position="110"/>
    </location>
</feature>
<dbReference type="PANTHER" id="PTHR19872">
    <property type="entry name" value="UBIQUITIN LIGASE SPECIFICITY FACTOR/HREP PROTEIN"/>
    <property type="match status" value="1"/>
</dbReference>
<gene>
    <name evidence="2" type="ORF">AKO1_006317</name>
</gene>
<keyword evidence="1" id="KW-0853">WD repeat</keyword>
<dbReference type="AlphaFoldDB" id="A0AAW2YHZ6"/>
<dbReference type="InterPro" id="IPR015943">
    <property type="entry name" value="WD40/YVTN_repeat-like_dom_sf"/>
</dbReference>
<dbReference type="Pfam" id="PF00400">
    <property type="entry name" value="WD40"/>
    <property type="match status" value="2"/>
</dbReference>
<keyword evidence="3" id="KW-1185">Reference proteome</keyword>
<dbReference type="PROSITE" id="PS50082">
    <property type="entry name" value="WD_REPEATS_2"/>
    <property type="match status" value="1"/>
</dbReference>
<dbReference type="Gene3D" id="2.130.10.10">
    <property type="entry name" value="YVTN repeat-like/Quinoprotein amine dehydrogenase"/>
    <property type="match status" value="2"/>
</dbReference>
<dbReference type="InterPro" id="IPR036322">
    <property type="entry name" value="WD40_repeat_dom_sf"/>
</dbReference>
<evidence type="ECO:0000256" key="1">
    <source>
        <dbReference type="PROSITE-ProRule" id="PRU00221"/>
    </source>
</evidence>
<sequence length="299" mass="32740">MAEQFIVTGSTKDEQLVKIPLHTPSKDLVRIPQSGRTEVLLRWKDFVLSGSLDTTIKMYEVKGCNLVHVFTNHSQTVRCLATVGESTLVSGSWDNTLRFFNLETKELIHTRDHNITTKPNAIISVCNIDDTQIACCDFQGNLSIIDVATFSLVQQTNVLSESTPPSYIQGLVYSSSSNTLYCSVNSPTIKAFDLNLKEVVTLEHHTAPVTCILSLEDHLISTGRDGVLCKWTGNKLVWSVQTSHGVASSAIFRRNEEGGVIYTSGADNKVRSWSFSTGQELGVVAQDVQSGSAPISCLV</sequence>
<evidence type="ECO:0000313" key="2">
    <source>
        <dbReference type="EMBL" id="KAL0476386.1"/>
    </source>
</evidence>
<dbReference type="Proteomes" id="UP001431209">
    <property type="component" value="Unassembled WGS sequence"/>
</dbReference>
<dbReference type="SUPFAM" id="SSF50978">
    <property type="entry name" value="WD40 repeat-like"/>
    <property type="match status" value="1"/>
</dbReference>
<name>A0AAW2YHZ6_9EUKA</name>
<reference evidence="2 3" key="1">
    <citation type="submission" date="2024-03" db="EMBL/GenBank/DDBJ databases">
        <title>The Acrasis kona genome and developmental transcriptomes reveal deep origins of eukaryotic multicellular pathways.</title>
        <authorList>
            <person name="Sheikh S."/>
            <person name="Fu C.-J."/>
            <person name="Brown M.W."/>
            <person name="Baldauf S.L."/>
        </authorList>
    </citation>
    <scope>NUCLEOTIDE SEQUENCE [LARGE SCALE GENOMIC DNA]</scope>
    <source>
        <strain evidence="2 3">ATCC MYA-3509</strain>
    </source>
</reference>
<evidence type="ECO:0000313" key="3">
    <source>
        <dbReference type="Proteomes" id="UP001431209"/>
    </source>
</evidence>
<dbReference type="PANTHER" id="PTHR19872:SF7">
    <property type="entry name" value="F-BOX AND WD REPEAT DOMAIN CONTAINING PROTEIN 10B-RELATED"/>
    <property type="match status" value="1"/>
</dbReference>
<dbReference type="InterPro" id="IPR051075">
    <property type="entry name" value="SCF_subunit_WD-repeat"/>
</dbReference>
<protein>
    <submittedName>
        <fullName evidence="2">Uncharacterized protein</fullName>
    </submittedName>
</protein>
<proteinExistence type="predicted"/>
<comment type="caution">
    <text evidence="2">The sequence shown here is derived from an EMBL/GenBank/DDBJ whole genome shotgun (WGS) entry which is preliminary data.</text>
</comment>
<dbReference type="SMART" id="SM00320">
    <property type="entry name" value="WD40"/>
    <property type="match status" value="5"/>
</dbReference>